<keyword evidence="5" id="KW-1185">Reference proteome</keyword>
<dbReference type="Pfam" id="PF14392">
    <property type="entry name" value="zf-CCHC_4"/>
    <property type="match status" value="1"/>
</dbReference>
<gene>
    <name evidence="4" type="ORF">SHERM_02851</name>
</gene>
<feature type="domain" description="Zinc knuckle CX2CX4HX4C" evidence="3">
    <location>
        <begin position="92"/>
        <end position="138"/>
    </location>
</feature>
<evidence type="ECO:0000313" key="5">
    <source>
        <dbReference type="Proteomes" id="UP001153555"/>
    </source>
</evidence>
<dbReference type="InterPro" id="IPR025836">
    <property type="entry name" value="Zn_knuckle_CX2CX4HX4C"/>
</dbReference>
<feature type="domain" description="DUF4283" evidence="2">
    <location>
        <begin position="1"/>
        <end position="54"/>
    </location>
</feature>
<dbReference type="AlphaFoldDB" id="A0A9N7NI86"/>
<evidence type="ECO:0000259" key="2">
    <source>
        <dbReference type="Pfam" id="PF14111"/>
    </source>
</evidence>
<dbReference type="InterPro" id="IPR025558">
    <property type="entry name" value="DUF4283"/>
</dbReference>
<reference evidence="4" key="1">
    <citation type="submission" date="2019-12" db="EMBL/GenBank/DDBJ databases">
        <authorList>
            <person name="Scholes J."/>
        </authorList>
    </citation>
    <scope>NUCLEOTIDE SEQUENCE</scope>
</reference>
<dbReference type="PANTHER" id="PTHR31286">
    <property type="entry name" value="GLYCINE-RICH CELL WALL STRUCTURAL PROTEIN 1.8-LIKE"/>
    <property type="match status" value="1"/>
</dbReference>
<organism evidence="4 5">
    <name type="scientific">Striga hermonthica</name>
    <name type="common">Purple witchweed</name>
    <name type="synonym">Buchnera hermonthica</name>
    <dbReference type="NCBI Taxonomy" id="68872"/>
    <lineage>
        <taxon>Eukaryota</taxon>
        <taxon>Viridiplantae</taxon>
        <taxon>Streptophyta</taxon>
        <taxon>Embryophyta</taxon>
        <taxon>Tracheophyta</taxon>
        <taxon>Spermatophyta</taxon>
        <taxon>Magnoliopsida</taxon>
        <taxon>eudicotyledons</taxon>
        <taxon>Gunneridae</taxon>
        <taxon>Pentapetalae</taxon>
        <taxon>asterids</taxon>
        <taxon>lamiids</taxon>
        <taxon>Lamiales</taxon>
        <taxon>Orobanchaceae</taxon>
        <taxon>Buchnereae</taxon>
        <taxon>Striga</taxon>
    </lineage>
</organism>
<dbReference type="Pfam" id="PF14111">
    <property type="entry name" value="DUF4283"/>
    <property type="match status" value="1"/>
</dbReference>
<comment type="caution">
    <text evidence="4">The sequence shown here is derived from an EMBL/GenBank/DDBJ whole genome shotgun (WGS) entry which is preliminary data.</text>
</comment>
<dbReference type="Proteomes" id="UP001153555">
    <property type="component" value="Unassembled WGS sequence"/>
</dbReference>
<dbReference type="EMBL" id="CACSLK010028168">
    <property type="protein sequence ID" value="CAA0835125.1"/>
    <property type="molecule type" value="Genomic_DNA"/>
</dbReference>
<evidence type="ECO:0000259" key="3">
    <source>
        <dbReference type="Pfam" id="PF14392"/>
    </source>
</evidence>
<protein>
    <recommendedName>
        <fullName evidence="6">DUF4283 domain-containing protein</fullName>
    </recommendedName>
</protein>
<feature type="region of interest" description="Disordered" evidence="1">
    <location>
        <begin position="168"/>
        <end position="227"/>
    </location>
</feature>
<feature type="compositionally biased region" description="Low complexity" evidence="1">
    <location>
        <begin position="169"/>
        <end position="182"/>
    </location>
</feature>
<evidence type="ECO:0008006" key="6">
    <source>
        <dbReference type="Google" id="ProtNLM"/>
    </source>
</evidence>
<name>A0A9N7NI86_STRHE</name>
<accession>A0A9N7NI86</accession>
<proteinExistence type="predicted"/>
<sequence length="249" mass="28415">MSHIWRLSQPMEIKELGTNYYQFIFQSNEDKDKVARGINWTYDNQYLILSEWKRGLMINHSTFKELNLWVNNVVIVGAGSHGGKIMRRLVTVDLQEPLPRYTHLRLEDQTVNVGFKYEKLKNHCHYYGFIGHLDRACSVRLDDIKSRSLHEGQYGAWMRAPEYNRWAGHHSSGSQSPSHNDSPASPVHSESQTPITKSHGHDSNKILSIEGSPSQLNKQDSEASPSQLVKAIAHIIPHQQAENPLPAKD</sequence>
<evidence type="ECO:0000313" key="4">
    <source>
        <dbReference type="EMBL" id="CAA0835125.1"/>
    </source>
</evidence>
<dbReference type="InterPro" id="IPR040256">
    <property type="entry name" value="At4g02000-like"/>
</dbReference>
<dbReference type="OrthoDB" id="852325at2759"/>
<dbReference type="PANTHER" id="PTHR31286:SF167">
    <property type="entry name" value="OS09G0268800 PROTEIN"/>
    <property type="match status" value="1"/>
</dbReference>
<feature type="compositionally biased region" description="Polar residues" evidence="1">
    <location>
        <begin position="211"/>
        <end position="227"/>
    </location>
</feature>
<evidence type="ECO:0000256" key="1">
    <source>
        <dbReference type="SAM" id="MobiDB-lite"/>
    </source>
</evidence>